<reference evidence="7" key="2">
    <citation type="submission" date="2025-09" db="UniProtKB">
        <authorList>
            <consortium name="Ensembl"/>
        </authorList>
    </citation>
    <scope>IDENTIFICATION</scope>
</reference>
<organism evidence="7 8">
    <name type="scientific">Eptatretus burgeri</name>
    <name type="common">Inshore hagfish</name>
    <dbReference type="NCBI Taxonomy" id="7764"/>
    <lineage>
        <taxon>Eukaryota</taxon>
        <taxon>Metazoa</taxon>
        <taxon>Chordata</taxon>
        <taxon>Craniata</taxon>
        <taxon>Vertebrata</taxon>
        <taxon>Cyclostomata</taxon>
        <taxon>Myxini</taxon>
        <taxon>Myxiniformes</taxon>
        <taxon>Myxinidae</taxon>
        <taxon>Eptatretinae</taxon>
        <taxon>Eptatretus</taxon>
    </lineage>
</organism>
<dbReference type="SUPFAM" id="SSF49354">
    <property type="entry name" value="PapD-like"/>
    <property type="match status" value="1"/>
</dbReference>
<dbReference type="Proteomes" id="UP000694388">
    <property type="component" value="Unplaced"/>
</dbReference>
<dbReference type="Gene3D" id="2.60.40.10">
    <property type="entry name" value="Immunoglobulins"/>
    <property type="match status" value="1"/>
</dbReference>
<feature type="region of interest" description="Disordered" evidence="5">
    <location>
        <begin position="1"/>
        <end position="32"/>
    </location>
</feature>
<keyword evidence="8" id="KW-1185">Reference proteome</keyword>
<dbReference type="InterPro" id="IPR039283">
    <property type="entry name" value="MOSPD1/3"/>
</dbReference>
<feature type="domain" description="MSP" evidence="6">
    <location>
        <begin position="42"/>
        <end position="135"/>
    </location>
</feature>
<evidence type="ECO:0000313" key="8">
    <source>
        <dbReference type="Proteomes" id="UP000694388"/>
    </source>
</evidence>
<protein>
    <submittedName>
        <fullName evidence="7">Motile sperm domain containing 1</fullName>
    </submittedName>
</protein>
<dbReference type="PANTHER" id="PTHR34441">
    <property type="entry name" value="MOTILE SPERM DOMAIN-CONTAINING PROTEIN 1"/>
    <property type="match status" value="1"/>
</dbReference>
<dbReference type="GO" id="GO:0016020">
    <property type="term" value="C:membrane"/>
    <property type="evidence" value="ECO:0007669"/>
    <property type="project" value="UniProtKB-SubCell"/>
</dbReference>
<dbReference type="GO" id="GO:0005737">
    <property type="term" value="C:cytoplasm"/>
    <property type="evidence" value="ECO:0007669"/>
    <property type="project" value="TreeGrafter"/>
</dbReference>
<evidence type="ECO:0000256" key="3">
    <source>
        <dbReference type="ARBA" id="ARBA00022989"/>
    </source>
</evidence>
<proteinExistence type="predicted"/>
<keyword evidence="3" id="KW-1133">Transmembrane helix</keyword>
<sequence>MLRGSGGRWRWGEGTGAPGSLPPSPERRAGNVAGEAGGRLPVFVFPTELVFYVDDQSSHKQVLTLYNPYDFPLCFKVLCTAPSRYNVAEAEGTVRAQCRVDIVIRHRAVTSAHVNLHDTFRLIIGEQGPGRTEGRREISALLLPSAHSQPLQQGPSSLPLALESSSAEGRKSRVGTTGERSRGTRTRSDAGEIFYDYPQGHRGPNCLFVFAGLLCVLALMLPTQGDSNSSVPSCLHLTTHQKLVAAYILGIVTMLILPV</sequence>
<dbReference type="AlphaFoldDB" id="A0A8C4R634"/>
<evidence type="ECO:0000256" key="2">
    <source>
        <dbReference type="ARBA" id="ARBA00022692"/>
    </source>
</evidence>
<name>A0A8C4R634_EPTBU</name>
<reference evidence="7" key="1">
    <citation type="submission" date="2025-08" db="UniProtKB">
        <authorList>
            <consortium name="Ensembl"/>
        </authorList>
    </citation>
    <scope>IDENTIFICATION</scope>
</reference>
<dbReference type="Ensembl" id="ENSEBUT00000026224.1">
    <property type="protein sequence ID" value="ENSEBUP00000025648.1"/>
    <property type="gene ID" value="ENSEBUG00000015804.1"/>
</dbReference>
<dbReference type="Pfam" id="PF00635">
    <property type="entry name" value="Motile_Sperm"/>
    <property type="match status" value="1"/>
</dbReference>
<feature type="region of interest" description="Disordered" evidence="5">
    <location>
        <begin position="147"/>
        <end position="185"/>
    </location>
</feature>
<dbReference type="GeneTree" id="ENSGT00940000155266"/>
<dbReference type="OMA" id="VYNPYEF"/>
<keyword evidence="2" id="KW-0812">Transmembrane</keyword>
<dbReference type="PANTHER" id="PTHR34441:SF1">
    <property type="entry name" value="MOTILE SPERM DOMAIN-CONTAINING 1"/>
    <property type="match status" value="1"/>
</dbReference>
<evidence type="ECO:0000256" key="4">
    <source>
        <dbReference type="ARBA" id="ARBA00023136"/>
    </source>
</evidence>
<feature type="compositionally biased region" description="Low complexity" evidence="5">
    <location>
        <begin position="155"/>
        <end position="167"/>
    </location>
</feature>
<dbReference type="InterPro" id="IPR000535">
    <property type="entry name" value="MSP_dom"/>
</dbReference>
<dbReference type="InterPro" id="IPR008962">
    <property type="entry name" value="PapD-like_sf"/>
</dbReference>
<evidence type="ECO:0000313" key="7">
    <source>
        <dbReference type="Ensembl" id="ENSEBUP00000025648.1"/>
    </source>
</evidence>
<evidence type="ECO:0000256" key="5">
    <source>
        <dbReference type="SAM" id="MobiDB-lite"/>
    </source>
</evidence>
<comment type="subcellular location">
    <subcellularLocation>
        <location evidence="1">Membrane</location>
        <topology evidence="1">Multi-pass membrane protein</topology>
    </subcellularLocation>
</comment>
<feature type="compositionally biased region" description="Gly residues" evidence="5">
    <location>
        <begin position="1"/>
        <end position="17"/>
    </location>
</feature>
<evidence type="ECO:0000256" key="1">
    <source>
        <dbReference type="ARBA" id="ARBA00004141"/>
    </source>
</evidence>
<dbReference type="InterPro" id="IPR013783">
    <property type="entry name" value="Ig-like_fold"/>
</dbReference>
<accession>A0A8C4R634</accession>
<evidence type="ECO:0000259" key="6">
    <source>
        <dbReference type="Pfam" id="PF00635"/>
    </source>
</evidence>
<keyword evidence="4" id="KW-0472">Membrane</keyword>